<reference evidence="1" key="2">
    <citation type="submission" date="2020-09" db="EMBL/GenBank/DDBJ databases">
        <authorList>
            <person name="Sun Q."/>
            <person name="Kim S."/>
        </authorList>
    </citation>
    <scope>NUCLEOTIDE SEQUENCE</scope>
    <source>
        <strain evidence="1">KCTC 22164</strain>
    </source>
</reference>
<organism evidence="1 2">
    <name type="scientific">Alteromonas halophila</name>
    <dbReference type="NCBI Taxonomy" id="516698"/>
    <lineage>
        <taxon>Bacteria</taxon>
        <taxon>Pseudomonadati</taxon>
        <taxon>Pseudomonadota</taxon>
        <taxon>Gammaproteobacteria</taxon>
        <taxon>Alteromonadales</taxon>
        <taxon>Alteromonadaceae</taxon>
        <taxon>Alteromonas/Salinimonas group</taxon>
        <taxon>Alteromonas</taxon>
    </lineage>
</organism>
<gene>
    <name evidence="1" type="ORF">GCM10007391_03850</name>
</gene>
<name>A0A918JCP3_9ALTE</name>
<evidence type="ECO:0000313" key="2">
    <source>
        <dbReference type="Proteomes" id="UP000631300"/>
    </source>
</evidence>
<sequence length="63" mass="7222">MQRIVEFRKLNFWSGKPGVEALNKKISELNKDGWYVQSVVPNTTFFGVISSYTLLLQLTEQDG</sequence>
<dbReference type="EMBL" id="BMXP01000001">
    <property type="protein sequence ID" value="GGW74917.1"/>
    <property type="molecule type" value="Genomic_DNA"/>
</dbReference>
<dbReference type="Proteomes" id="UP000631300">
    <property type="component" value="Unassembled WGS sequence"/>
</dbReference>
<reference evidence="1" key="1">
    <citation type="journal article" date="2014" name="Int. J. Syst. Evol. Microbiol.">
        <title>Complete genome sequence of Corynebacterium casei LMG S-19264T (=DSM 44701T), isolated from a smear-ripened cheese.</title>
        <authorList>
            <consortium name="US DOE Joint Genome Institute (JGI-PGF)"/>
            <person name="Walter F."/>
            <person name="Albersmeier A."/>
            <person name="Kalinowski J."/>
            <person name="Ruckert C."/>
        </authorList>
    </citation>
    <scope>NUCLEOTIDE SEQUENCE</scope>
    <source>
        <strain evidence="1">KCTC 22164</strain>
    </source>
</reference>
<dbReference type="RefSeq" id="WP_189403395.1">
    <property type="nucleotide sequence ID" value="NZ_BMXP01000001.1"/>
</dbReference>
<protein>
    <recommendedName>
        <fullName evidence="3">DUF4177 domain-containing protein</fullName>
    </recommendedName>
</protein>
<comment type="caution">
    <text evidence="1">The sequence shown here is derived from an EMBL/GenBank/DDBJ whole genome shotgun (WGS) entry which is preliminary data.</text>
</comment>
<accession>A0A918JCP3</accession>
<keyword evidence="2" id="KW-1185">Reference proteome</keyword>
<evidence type="ECO:0008006" key="3">
    <source>
        <dbReference type="Google" id="ProtNLM"/>
    </source>
</evidence>
<dbReference type="AlphaFoldDB" id="A0A918JCP3"/>
<proteinExistence type="predicted"/>
<evidence type="ECO:0000313" key="1">
    <source>
        <dbReference type="EMBL" id="GGW74917.1"/>
    </source>
</evidence>